<accession>A0A6I1MMZ4</accession>
<dbReference type="AlphaFoldDB" id="A0A6I1MMZ4"/>
<gene>
    <name evidence="4" type="ORF">GBZ86_13570</name>
</gene>
<evidence type="ECO:0000313" key="5">
    <source>
        <dbReference type="Proteomes" id="UP000430345"/>
    </source>
</evidence>
<feature type="domain" description="Nitroreductase" evidence="3">
    <location>
        <begin position="9"/>
        <end position="157"/>
    </location>
</feature>
<keyword evidence="2" id="KW-0560">Oxidoreductase</keyword>
<dbReference type="PANTHER" id="PTHR43673:SF10">
    <property type="entry name" value="NADH DEHYDROGENASE_NAD(P)H NITROREDUCTASE XCC3605-RELATED"/>
    <property type="match status" value="1"/>
</dbReference>
<evidence type="ECO:0000313" key="4">
    <source>
        <dbReference type="EMBL" id="MPQ44765.1"/>
    </source>
</evidence>
<dbReference type="RefSeq" id="WP_152891512.1">
    <property type="nucleotide sequence ID" value="NZ_WHJC01000306.1"/>
</dbReference>
<dbReference type="Proteomes" id="UP000430345">
    <property type="component" value="Unassembled WGS sequence"/>
</dbReference>
<dbReference type="Gene3D" id="3.40.109.10">
    <property type="entry name" value="NADH Oxidase"/>
    <property type="match status" value="1"/>
</dbReference>
<keyword evidence="5" id="KW-1185">Reference proteome</keyword>
<dbReference type="InterPro" id="IPR000415">
    <property type="entry name" value="Nitroreductase-like"/>
</dbReference>
<dbReference type="SUPFAM" id="SSF55469">
    <property type="entry name" value="FMN-dependent nitroreductase-like"/>
    <property type="match status" value="1"/>
</dbReference>
<sequence length="181" mass="20884">MKFLELVNNRQSVRTYINKDVEKEKIIKCIEAARLAPSACNAQPWKFIIVNEKNTLLKIRNMIYDPIIGINKFALECKCFIIIVKEKRNLTSKIGEIVKKKDYSSIDIGIACEHICLQACELGLGTCIIGWFKENKIKEILNIPKNKEISLIISLGYDEMNIKRKKVRKDLNSIVTFNSYE</sequence>
<name>A0A6I1MMZ4_9CLOT</name>
<comment type="caution">
    <text evidence="4">The sequence shown here is derived from an EMBL/GenBank/DDBJ whole genome shotgun (WGS) entry which is preliminary data.</text>
</comment>
<dbReference type="OrthoDB" id="9812105at2"/>
<dbReference type="EMBL" id="WHJC01000306">
    <property type="protein sequence ID" value="MPQ44765.1"/>
    <property type="molecule type" value="Genomic_DNA"/>
</dbReference>
<proteinExistence type="inferred from homology"/>
<evidence type="ECO:0000256" key="2">
    <source>
        <dbReference type="ARBA" id="ARBA00023002"/>
    </source>
</evidence>
<reference evidence="4 5" key="1">
    <citation type="submission" date="2019-10" db="EMBL/GenBank/DDBJ databases">
        <title>The Genome Sequence of Clostridium tarantellae Isolated from Fish Brain.</title>
        <authorList>
            <person name="Bano L."/>
            <person name="Kiel M."/>
            <person name="Sales G."/>
            <person name="Doxey A.C."/>
            <person name="Mansfield M.J."/>
            <person name="Schiavone M."/>
            <person name="Rossetto O."/>
            <person name="Pirazzini M."/>
            <person name="Dobrindt U."/>
            <person name="Montecucco C."/>
        </authorList>
    </citation>
    <scope>NUCLEOTIDE SEQUENCE [LARGE SCALE GENOMIC DNA]</scope>
    <source>
        <strain evidence="4 5">DSM 3997</strain>
    </source>
</reference>
<dbReference type="GO" id="GO:0016491">
    <property type="term" value="F:oxidoreductase activity"/>
    <property type="evidence" value="ECO:0007669"/>
    <property type="project" value="UniProtKB-KW"/>
</dbReference>
<dbReference type="Pfam" id="PF00881">
    <property type="entry name" value="Nitroreductase"/>
    <property type="match status" value="1"/>
</dbReference>
<organism evidence="4 5">
    <name type="scientific">Clostridium tarantellae</name>
    <dbReference type="NCBI Taxonomy" id="39493"/>
    <lineage>
        <taxon>Bacteria</taxon>
        <taxon>Bacillati</taxon>
        <taxon>Bacillota</taxon>
        <taxon>Clostridia</taxon>
        <taxon>Eubacteriales</taxon>
        <taxon>Clostridiaceae</taxon>
        <taxon>Clostridium</taxon>
    </lineage>
</organism>
<dbReference type="PANTHER" id="PTHR43673">
    <property type="entry name" value="NAD(P)H NITROREDUCTASE YDGI-RELATED"/>
    <property type="match status" value="1"/>
</dbReference>
<evidence type="ECO:0000256" key="1">
    <source>
        <dbReference type="ARBA" id="ARBA00007118"/>
    </source>
</evidence>
<dbReference type="InterPro" id="IPR029479">
    <property type="entry name" value="Nitroreductase"/>
</dbReference>
<evidence type="ECO:0000259" key="3">
    <source>
        <dbReference type="Pfam" id="PF00881"/>
    </source>
</evidence>
<comment type="similarity">
    <text evidence="1">Belongs to the nitroreductase family.</text>
</comment>
<protein>
    <submittedName>
        <fullName evidence="4">NAD(P)H nitroreductase</fullName>
    </submittedName>
</protein>